<keyword evidence="2" id="KW-0489">Methyltransferase</keyword>
<dbReference type="Pfam" id="PF02353">
    <property type="entry name" value="CMAS"/>
    <property type="match status" value="1"/>
</dbReference>
<dbReference type="CDD" id="cd02440">
    <property type="entry name" value="AdoMet_MTases"/>
    <property type="match status" value="1"/>
</dbReference>
<comment type="caution">
    <text evidence="6">The sequence shown here is derived from an EMBL/GenBank/DDBJ whole genome shotgun (WGS) entry which is preliminary data.</text>
</comment>
<accession>A0A370HRI4</accession>
<dbReference type="PANTHER" id="PTHR43667:SF1">
    <property type="entry name" value="CYCLOPROPANE-FATTY-ACYL-PHOSPHOLIPID SYNTHASE"/>
    <property type="match status" value="1"/>
</dbReference>
<dbReference type="OrthoDB" id="9782855at2"/>
<proteinExistence type="inferred from homology"/>
<dbReference type="InterPro" id="IPR029063">
    <property type="entry name" value="SAM-dependent_MTases_sf"/>
</dbReference>
<evidence type="ECO:0000256" key="1">
    <source>
        <dbReference type="ARBA" id="ARBA00010815"/>
    </source>
</evidence>
<keyword evidence="5" id="KW-0443">Lipid metabolism</keyword>
<dbReference type="GO" id="GO:0008168">
    <property type="term" value="F:methyltransferase activity"/>
    <property type="evidence" value="ECO:0007669"/>
    <property type="project" value="UniProtKB-KW"/>
</dbReference>
<dbReference type="GO" id="GO:0008610">
    <property type="term" value="P:lipid biosynthetic process"/>
    <property type="evidence" value="ECO:0007669"/>
    <property type="project" value="InterPro"/>
</dbReference>
<evidence type="ECO:0000313" key="6">
    <source>
        <dbReference type="EMBL" id="RDI60910.1"/>
    </source>
</evidence>
<evidence type="ECO:0000256" key="4">
    <source>
        <dbReference type="ARBA" id="ARBA00022691"/>
    </source>
</evidence>
<name>A0A370HRI4_9HYPH</name>
<dbReference type="SUPFAM" id="SSF53335">
    <property type="entry name" value="S-adenosyl-L-methionine-dependent methyltransferases"/>
    <property type="match status" value="1"/>
</dbReference>
<organism evidence="6 7">
    <name type="scientific">Microvirga subterranea</name>
    <dbReference type="NCBI Taxonomy" id="186651"/>
    <lineage>
        <taxon>Bacteria</taxon>
        <taxon>Pseudomonadati</taxon>
        <taxon>Pseudomonadota</taxon>
        <taxon>Alphaproteobacteria</taxon>
        <taxon>Hyphomicrobiales</taxon>
        <taxon>Methylobacteriaceae</taxon>
        <taxon>Microvirga</taxon>
    </lineage>
</organism>
<dbReference type="PIRSF" id="PIRSF003085">
    <property type="entry name" value="CMAS"/>
    <property type="match status" value="1"/>
</dbReference>
<evidence type="ECO:0000313" key="7">
    <source>
        <dbReference type="Proteomes" id="UP000254925"/>
    </source>
</evidence>
<dbReference type="AlphaFoldDB" id="A0A370HRI4"/>
<comment type="similarity">
    <text evidence="1">Belongs to the CFA/CMAS family.</text>
</comment>
<evidence type="ECO:0000256" key="2">
    <source>
        <dbReference type="ARBA" id="ARBA00022603"/>
    </source>
</evidence>
<evidence type="ECO:0000256" key="3">
    <source>
        <dbReference type="ARBA" id="ARBA00022679"/>
    </source>
</evidence>
<evidence type="ECO:0000256" key="5">
    <source>
        <dbReference type="ARBA" id="ARBA00023098"/>
    </source>
</evidence>
<keyword evidence="4" id="KW-0949">S-adenosyl-L-methionine</keyword>
<dbReference type="GO" id="GO:0032259">
    <property type="term" value="P:methylation"/>
    <property type="evidence" value="ECO:0007669"/>
    <property type="project" value="UniProtKB-KW"/>
</dbReference>
<dbReference type="Proteomes" id="UP000254925">
    <property type="component" value="Unassembled WGS sequence"/>
</dbReference>
<keyword evidence="7" id="KW-1185">Reference proteome</keyword>
<gene>
    <name evidence="6" type="ORF">DES45_102298</name>
</gene>
<dbReference type="RefSeq" id="WP_114769111.1">
    <property type="nucleotide sequence ID" value="NZ_QQBB01000002.1"/>
</dbReference>
<keyword evidence="3" id="KW-0808">Transferase</keyword>
<sequence>MLSEKLLATAFTRAVKHGTLEMTTAAGHRMTFGTGAEPRVAIRFTDASAQMALCLHPELRLGELFMDGRLVIEQGTIYDLLQVLLQDTHGELDELPFHRLRKIRAWMKRRSENDAAKSKRNVAHHYDLDGRLYALFLDADRQYSCAYFDHPDASLEEAQLAKKRHIAAKLLVEPGQSVLDIGSGWGGMGLYLAQVAGAGAVKGVTLSEEQLDVSRKRAGAAGLLGRVHFELEDYRATTGSFDRIVSVGMFEHVGPPSYDEYFRTCRHLLKEDGVMLLHTIGRTGTPYPTNPWIAKYIFPGGHLPILSEIMPSVERAGFVVTDIEVLRLHYAFTLKAWRERFMAHREEVLKLYDERFCRMWECYLAMSESAFRFQDAVVFQIQLARRNDVVPLTRDYIAEREAALRMAEEDQMRKSA</sequence>
<dbReference type="Gene3D" id="3.40.50.150">
    <property type="entry name" value="Vaccinia Virus protein VP39"/>
    <property type="match status" value="1"/>
</dbReference>
<reference evidence="6 7" key="1">
    <citation type="submission" date="2018-07" db="EMBL/GenBank/DDBJ databases">
        <title>Genomic Encyclopedia of Type Strains, Phase IV (KMG-IV): sequencing the most valuable type-strain genomes for metagenomic binning, comparative biology and taxonomic classification.</title>
        <authorList>
            <person name="Goeker M."/>
        </authorList>
    </citation>
    <scope>NUCLEOTIDE SEQUENCE [LARGE SCALE GENOMIC DNA]</scope>
    <source>
        <strain evidence="6 7">DSM 14364</strain>
    </source>
</reference>
<dbReference type="PANTHER" id="PTHR43667">
    <property type="entry name" value="CYCLOPROPANE-FATTY-ACYL-PHOSPHOLIPID SYNTHASE"/>
    <property type="match status" value="1"/>
</dbReference>
<dbReference type="InterPro" id="IPR050723">
    <property type="entry name" value="CFA/CMAS"/>
</dbReference>
<protein>
    <submittedName>
        <fullName evidence="6">Cyclopropane-fatty-acyl-phospholipid synthase</fullName>
    </submittedName>
</protein>
<dbReference type="EMBL" id="QQBB01000002">
    <property type="protein sequence ID" value="RDI60910.1"/>
    <property type="molecule type" value="Genomic_DNA"/>
</dbReference>
<dbReference type="InterPro" id="IPR003333">
    <property type="entry name" value="CMAS"/>
</dbReference>